<dbReference type="InterPro" id="IPR029058">
    <property type="entry name" value="AB_hydrolase_fold"/>
</dbReference>
<feature type="signal peptide" evidence="1">
    <location>
        <begin position="1"/>
        <end position="27"/>
    </location>
</feature>
<protein>
    <submittedName>
        <fullName evidence="2">Alpha/beta fold hydrolase</fullName>
    </submittedName>
</protein>
<keyword evidence="2" id="KW-0378">Hydrolase</keyword>
<keyword evidence="3" id="KW-1185">Reference proteome</keyword>
<gene>
    <name evidence="2" type="ORF">JK358_19190</name>
</gene>
<evidence type="ECO:0000313" key="2">
    <source>
        <dbReference type="EMBL" id="MBL1076526.1"/>
    </source>
</evidence>
<dbReference type="InterPro" id="IPR005152">
    <property type="entry name" value="Lipase_secreted"/>
</dbReference>
<dbReference type="Proteomes" id="UP000602198">
    <property type="component" value="Unassembled WGS sequence"/>
</dbReference>
<evidence type="ECO:0000256" key="1">
    <source>
        <dbReference type="SAM" id="SignalP"/>
    </source>
</evidence>
<dbReference type="SUPFAM" id="SSF53474">
    <property type="entry name" value="alpha/beta-Hydrolases"/>
    <property type="match status" value="1"/>
</dbReference>
<dbReference type="PIRSF" id="PIRSF029171">
    <property type="entry name" value="Esterase_LipA"/>
    <property type="match status" value="1"/>
</dbReference>
<dbReference type="EMBL" id="JAERRJ010000007">
    <property type="protein sequence ID" value="MBL1076526.1"/>
    <property type="molecule type" value="Genomic_DNA"/>
</dbReference>
<name>A0ABS1M7I6_9NOCA</name>
<feature type="chain" id="PRO_5045598351" evidence="1">
    <location>
        <begin position="28"/>
        <end position="372"/>
    </location>
</feature>
<dbReference type="Pfam" id="PF03583">
    <property type="entry name" value="LIP"/>
    <property type="match status" value="1"/>
</dbReference>
<dbReference type="PANTHER" id="PTHR34853">
    <property type="match status" value="1"/>
</dbReference>
<proteinExistence type="predicted"/>
<sequence length="372" mass="39168">MNRSIPAVVAALFGAAVVCTASGPAHADPAGARAAVADLAADQWIPGAAAAKRLEYRTQNSLGEPALSSGALFVPNGTPPPGGWPVVAWEHGTVGRADDCAPTRTDFTFYRPYLQNLLSQGFAVAATDYIGLGTPGEHAYLDGRAAANSAIDLVRAARALDPSLSARWAAVGHSQGGHAALFTAAQATTYAPELDYRGAIAIAPGASITDTLLLLGRPGTPDILPAGMKTYTSYVLGGLRAARPGFDLDAYLTPLGRRIVADSGQYCYDDMTARLERVSMADMFTKPLADGGFEAMARSVLDVPTTGYDHPLLIVQGSNDIDVPAPMLWKQVADLRAAGVGVDTRDYPGYDHMQALDDTYADTNTYLHNLFR</sequence>
<dbReference type="GO" id="GO:0016787">
    <property type="term" value="F:hydrolase activity"/>
    <property type="evidence" value="ECO:0007669"/>
    <property type="project" value="UniProtKB-KW"/>
</dbReference>
<reference evidence="2 3" key="1">
    <citation type="submission" date="2021-01" db="EMBL/GenBank/DDBJ databases">
        <title>WGS of actinomycetes isolated from Thailand.</title>
        <authorList>
            <person name="Thawai C."/>
        </authorList>
    </citation>
    <scope>NUCLEOTIDE SEQUENCE [LARGE SCALE GENOMIC DNA]</scope>
    <source>
        <strain evidence="2 3">LPG 2</strain>
    </source>
</reference>
<accession>A0ABS1M7I6</accession>
<dbReference type="PANTHER" id="PTHR34853:SF1">
    <property type="entry name" value="LIPASE 5"/>
    <property type="match status" value="1"/>
</dbReference>
<dbReference type="Gene3D" id="3.40.50.1820">
    <property type="entry name" value="alpha/beta hydrolase"/>
    <property type="match status" value="1"/>
</dbReference>
<evidence type="ECO:0000313" key="3">
    <source>
        <dbReference type="Proteomes" id="UP000602198"/>
    </source>
</evidence>
<organism evidence="2 3">
    <name type="scientific">Nocardia acididurans</name>
    <dbReference type="NCBI Taxonomy" id="2802282"/>
    <lineage>
        <taxon>Bacteria</taxon>
        <taxon>Bacillati</taxon>
        <taxon>Actinomycetota</taxon>
        <taxon>Actinomycetes</taxon>
        <taxon>Mycobacteriales</taxon>
        <taxon>Nocardiaceae</taxon>
        <taxon>Nocardia</taxon>
    </lineage>
</organism>
<comment type="caution">
    <text evidence="2">The sequence shown here is derived from an EMBL/GenBank/DDBJ whole genome shotgun (WGS) entry which is preliminary data.</text>
</comment>
<keyword evidence="1" id="KW-0732">Signal</keyword>
<dbReference type="RefSeq" id="WP_201949109.1">
    <property type="nucleotide sequence ID" value="NZ_JAERRJ010000007.1"/>
</dbReference>